<keyword evidence="2" id="KW-1185">Reference proteome</keyword>
<accession>A0ACC0X0Y6</accession>
<proteinExistence type="predicted"/>
<dbReference type="Proteomes" id="UP001163603">
    <property type="component" value="Chromosome 15"/>
</dbReference>
<protein>
    <submittedName>
        <fullName evidence="1">Uncharacterized protein</fullName>
    </submittedName>
</protein>
<gene>
    <name evidence="1" type="ORF">Pint_30813</name>
</gene>
<dbReference type="EMBL" id="CM047750">
    <property type="protein sequence ID" value="KAJ0008032.1"/>
    <property type="molecule type" value="Genomic_DNA"/>
</dbReference>
<reference evidence="2" key="1">
    <citation type="journal article" date="2023" name="G3 (Bethesda)">
        <title>Genome assembly and association tests identify interacting loci associated with vigor, precocity, and sex in interspecific pistachio rootstocks.</title>
        <authorList>
            <person name="Palmer W."/>
            <person name="Jacygrad E."/>
            <person name="Sagayaradj S."/>
            <person name="Cavanaugh K."/>
            <person name="Han R."/>
            <person name="Bertier L."/>
            <person name="Beede B."/>
            <person name="Kafkas S."/>
            <person name="Golino D."/>
            <person name="Preece J."/>
            <person name="Michelmore R."/>
        </authorList>
    </citation>
    <scope>NUCLEOTIDE SEQUENCE [LARGE SCALE GENOMIC DNA]</scope>
</reference>
<name>A0ACC0X0Y6_9ROSI</name>
<organism evidence="1 2">
    <name type="scientific">Pistacia integerrima</name>
    <dbReference type="NCBI Taxonomy" id="434235"/>
    <lineage>
        <taxon>Eukaryota</taxon>
        <taxon>Viridiplantae</taxon>
        <taxon>Streptophyta</taxon>
        <taxon>Embryophyta</taxon>
        <taxon>Tracheophyta</taxon>
        <taxon>Spermatophyta</taxon>
        <taxon>Magnoliopsida</taxon>
        <taxon>eudicotyledons</taxon>
        <taxon>Gunneridae</taxon>
        <taxon>Pentapetalae</taxon>
        <taxon>rosids</taxon>
        <taxon>malvids</taxon>
        <taxon>Sapindales</taxon>
        <taxon>Anacardiaceae</taxon>
        <taxon>Pistacia</taxon>
    </lineage>
</organism>
<comment type="caution">
    <text evidence="1">The sequence shown here is derived from an EMBL/GenBank/DDBJ whole genome shotgun (WGS) entry which is preliminary data.</text>
</comment>
<sequence length="71" mass="8021">MGSTKRARESTEEQSNESEKIMAIEEFRQRIYKDVEENGSKGTLQVKEEVDDSSKDKNLKATKKGAAVLDQ</sequence>
<evidence type="ECO:0000313" key="2">
    <source>
        <dbReference type="Proteomes" id="UP001163603"/>
    </source>
</evidence>
<evidence type="ECO:0000313" key="1">
    <source>
        <dbReference type="EMBL" id="KAJ0008032.1"/>
    </source>
</evidence>